<dbReference type="STRING" id="139420.A0A371D8Y1"/>
<feature type="compositionally biased region" description="Basic residues" evidence="1">
    <location>
        <begin position="1"/>
        <end position="10"/>
    </location>
</feature>
<evidence type="ECO:0000313" key="4">
    <source>
        <dbReference type="Proteomes" id="UP000256964"/>
    </source>
</evidence>
<organism evidence="3 4">
    <name type="scientific">Lentinus brumalis</name>
    <dbReference type="NCBI Taxonomy" id="2498619"/>
    <lineage>
        <taxon>Eukaryota</taxon>
        <taxon>Fungi</taxon>
        <taxon>Dikarya</taxon>
        <taxon>Basidiomycota</taxon>
        <taxon>Agaricomycotina</taxon>
        <taxon>Agaricomycetes</taxon>
        <taxon>Polyporales</taxon>
        <taxon>Polyporaceae</taxon>
        <taxon>Lentinus</taxon>
    </lineage>
</organism>
<dbReference type="AlphaFoldDB" id="A0A371D8Y1"/>
<accession>A0A371D8Y1</accession>
<gene>
    <name evidence="3" type="ORF">OH76DRAFT_1483485</name>
</gene>
<feature type="domain" description="BTB" evidence="2">
    <location>
        <begin position="41"/>
        <end position="100"/>
    </location>
</feature>
<dbReference type="Pfam" id="PF00651">
    <property type="entry name" value="BTB"/>
    <property type="match status" value="1"/>
</dbReference>
<evidence type="ECO:0000313" key="3">
    <source>
        <dbReference type="EMBL" id="RDX48994.1"/>
    </source>
</evidence>
<dbReference type="InterPro" id="IPR011333">
    <property type="entry name" value="SKP1/BTB/POZ_sf"/>
</dbReference>
<dbReference type="InterPro" id="IPR000210">
    <property type="entry name" value="BTB/POZ_dom"/>
</dbReference>
<proteinExistence type="predicted"/>
<protein>
    <recommendedName>
        <fullName evidence="2">BTB domain-containing protein</fullName>
    </recommendedName>
</protein>
<dbReference type="Proteomes" id="UP000256964">
    <property type="component" value="Unassembled WGS sequence"/>
</dbReference>
<reference evidence="3 4" key="1">
    <citation type="journal article" date="2018" name="Biotechnol. Biofuels">
        <title>Integrative visual omics of the white-rot fungus Polyporus brumalis exposes the biotechnological potential of its oxidative enzymes for delignifying raw plant biomass.</title>
        <authorList>
            <person name="Miyauchi S."/>
            <person name="Rancon A."/>
            <person name="Drula E."/>
            <person name="Hage H."/>
            <person name="Chaduli D."/>
            <person name="Favel A."/>
            <person name="Grisel S."/>
            <person name="Henrissat B."/>
            <person name="Herpoel-Gimbert I."/>
            <person name="Ruiz-Duenas F.J."/>
            <person name="Chevret D."/>
            <person name="Hainaut M."/>
            <person name="Lin J."/>
            <person name="Wang M."/>
            <person name="Pangilinan J."/>
            <person name="Lipzen A."/>
            <person name="Lesage-Meessen L."/>
            <person name="Navarro D."/>
            <person name="Riley R."/>
            <person name="Grigoriev I.V."/>
            <person name="Zhou S."/>
            <person name="Raouche S."/>
            <person name="Rosso M.N."/>
        </authorList>
    </citation>
    <scope>NUCLEOTIDE SEQUENCE [LARGE SCALE GENOMIC DNA]</scope>
    <source>
        <strain evidence="3 4">BRFM 1820</strain>
    </source>
</reference>
<dbReference type="EMBL" id="KZ857408">
    <property type="protein sequence ID" value="RDX48994.1"/>
    <property type="molecule type" value="Genomic_DNA"/>
</dbReference>
<dbReference type="CDD" id="cd18186">
    <property type="entry name" value="BTB_POZ_ZBTB_KLHL-like"/>
    <property type="match status" value="1"/>
</dbReference>
<dbReference type="OrthoDB" id="3036049at2759"/>
<feature type="compositionally biased region" description="Basic and acidic residues" evidence="1">
    <location>
        <begin position="11"/>
        <end position="20"/>
    </location>
</feature>
<evidence type="ECO:0000259" key="2">
    <source>
        <dbReference type="PROSITE" id="PS50097"/>
    </source>
</evidence>
<dbReference type="Gene3D" id="3.30.710.10">
    <property type="entry name" value="Potassium Channel Kv1.1, Chain A"/>
    <property type="match status" value="1"/>
</dbReference>
<dbReference type="PROSITE" id="PS50097">
    <property type="entry name" value="BTB"/>
    <property type="match status" value="1"/>
</dbReference>
<feature type="region of interest" description="Disordered" evidence="1">
    <location>
        <begin position="1"/>
        <end position="31"/>
    </location>
</feature>
<keyword evidence="4" id="KW-1185">Reference proteome</keyword>
<name>A0A371D8Y1_9APHY</name>
<evidence type="ECO:0000256" key="1">
    <source>
        <dbReference type="SAM" id="MobiDB-lite"/>
    </source>
</evidence>
<sequence>MSAQNTRKRARPDSQDREAADTQAGTRADRKRDEEFWYEDGNVMLVARDVEFRVFKGILADHSPVFKDMFSLPQPPDAATALCSVVHVTDAPEDLRHLLRVYMPKAEPSPFLPEDPSFDIAKLVEHSIDYLKKYYTNDYAAFAQRGHPYWPPSFKAEHAIGVINLAHLTGELSLLPLALLICCTLDKDIVKGFQRGDGSWEQLTLDDIGLCFAARGRLVARRAEATTFVFDLVRISEGCTKPGRRCAEVLRDVLTKLKTSEWAVPDPFSSVLRGYSQHLKPNLCSACWRLARTLDEEEFREMWTQLPTFFGLEAQGDDDSDHDED</sequence>